<proteinExistence type="predicted"/>
<organism evidence="1 2">
    <name type="scientific">Lecanicillium saksenae</name>
    <dbReference type="NCBI Taxonomy" id="468837"/>
    <lineage>
        <taxon>Eukaryota</taxon>
        <taxon>Fungi</taxon>
        <taxon>Dikarya</taxon>
        <taxon>Ascomycota</taxon>
        <taxon>Pezizomycotina</taxon>
        <taxon>Sordariomycetes</taxon>
        <taxon>Hypocreomycetidae</taxon>
        <taxon>Hypocreales</taxon>
        <taxon>Cordycipitaceae</taxon>
        <taxon>Lecanicillium</taxon>
    </lineage>
</organism>
<dbReference type="Proteomes" id="UP001148737">
    <property type="component" value="Unassembled WGS sequence"/>
</dbReference>
<gene>
    <name evidence="1" type="ORF">NLG97_g10624</name>
</gene>
<evidence type="ECO:0000313" key="1">
    <source>
        <dbReference type="EMBL" id="KAJ3472931.1"/>
    </source>
</evidence>
<comment type="caution">
    <text evidence="1">The sequence shown here is derived from an EMBL/GenBank/DDBJ whole genome shotgun (WGS) entry which is preliminary data.</text>
</comment>
<keyword evidence="2" id="KW-1185">Reference proteome</keyword>
<reference evidence="1" key="1">
    <citation type="submission" date="2022-07" db="EMBL/GenBank/DDBJ databases">
        <title>Genome Sequence of Lecanicillium saksenae.</title>
        <authorList>
            <person name="Buettner E."/>
        </authorList>
    </citation>
    <scope>NUCLEOTIDE SEQUENCE</scope>
    <source>
        <strain evidence="1">VT-O1</strain>
    </source>
</reference>
<dbReference type="EMBL" id="JANAKD010002773">
    <property type="protein sequence ID" value="KAJ3472931.1"/>
    <property type="molecule type" value="Genomic_DNA"/>
</dbReference>
<accession>A0ACC1QFM4</accession>
<sequence>MDPQPPPARDAAEASTRHPPLLNTDSAIKKLPPRRSHSIFTPVEENRSILGQHSKLFSTEESTIKEEPASRSQSVDGGAVTRTSPPLPRSHSSMDKSRNVSLPEVAFAPPSRTNSLTGGPLSGRPRGPKLTVQIPDGGSEQGGSAVTGESGSPRNPADTPTHTQRRHGSIPTGPPNPFARPPVNPHGIGGNNLNKNETPQSALPSRYLGGEFLPSPSSFYPEWNYKASDSNTAASPLNFSTPVVGSGPSFLNQDPNPATSSASMGASSTAATAGAQDSLKSREAVKRKSEGSATSSASSHGQAAEPKRVKVE</sequence>
<evidence type="ECO:0000313" key="2">
    <source>
        <dbReference type="Proteomes" id="UP001148737"/>
    </source>
</evidence>
<protein>
    <submittedName>
        <fullName evidence="1">Uncharacterized protein</fullName>
    </submittedName>
</protein>
<name>A0ACC1QFM4_9HYPO</name>